<dbReference type="FunFam" id="3.30.70.270:FF:000001">
    <property type="entry name" value="Diguanylate cyclase domain protein"/>
    <property type="match status" value="1"/>
</dbReference>
<dbReference type="Proteomes" id="UP000619743">
    <property type="component" value="Unassembled WGS sequence"/>
</dbReference>
<dbReference type="NCBIfam" id="TIGR00254">
    <property type="entry name" value="GGDEF"/>
    <property type="match status" value="1"/>
</dbReference>
<dbReference type="PROSITE" id="PS50887">
    <property type="entry name" value="GGDEF"/>
    <property type="match status" value="1"/>
</dbReference>
<evidence type="ECO:0000259" key="5">
    <source>
        <dbReference type="PROSITE" id="PS50887"/>
    </source>
</evidence>
<protein>
    <recommendedName>
        <fullName evidence="2">diguanylate cyclase</fullName>
        <ecNumber evidence="2">2.7.7.65</ecNumber>
    </recommendedName>
</protein>
<evidence type="ECO:0000313" key="7">
    <source>
        <dbReference type="Proteomes" id="UP000619743"/>
    </source>
</evidence>
<dbReference type="InterPro" id="IPR043128">
    <property type="entry name" value="Rev_trsase/Diguanyl_cyclase"/>
</dbReference>
<sequence>MRSSYPELIVLKMPLFRSNRFLALLLLAMLTTVAVMAGYPERFEFSEQLIPGENYHIEVQSDQMIGGKSSVRWIDESEKQAMECQFSTQVAHPYCLLQVYFASEPNIGKDLSIFQDMLIDIDYQGPGQELRLYFRNFGATYSKLEDFDSLKYSMVDIPIAELNQPIVVKMDEIKVANWWVLERHLPRPDRYVDIDNVIAMGIELKSSVDGTVERLRINQLTLRGTYISREQLYLYIIIGWAFILVSGVMVVLIERFRDKTTAIQKLTHETFELKQSSQLDQLTEVLNRRGVLNFFSRYQQQDKYSKIYSLLLFDVDHFKQINDQYGHSDGDRVLQQLAKKLKAMIRNQDGFGRWGGEEFILLCPGTNLEQALKVAEKIRLMISEHNFELEPSKQVTVSIGISINSLSTPIEVAIERADKNLYSAKANGRNRVHY</sequence>
<proteinExistence type="predicted"/>
<dbReference type="EMBL" id="BMDX01000003">
    <property type="protein sequence ID" value="GGA69239.1"/>
    <property type="molecule type" value="Genomic_DNA"/>
</dbReference>
<dbReference type="Pfam" id="PF00990">
    <property type="entry name" value="GGDEF"/>
    <property type="match status" value="1"/>
</dbReference>
<dbReference type="PANTHER" id="PTHR45138">
    <property type="entry name" value="REGULATORY COMPONENTS OF SENSORY TRANSDUCTION SYSTEM"/>
    <property type="match status" value="1"/>
</dbReference>
<comment type="caution">
    <text evidence="6">The sequence shown here is derived from an EMBL/GenBank/DDBJ whole genome shotgun (WGS) entry which is preliminary data.</text>
</comment>
<reference evidence="7" key="1">
    <citation type="journal article" date="2019" name="Int. J. Syst. Evol. Microbiol.">
        <title>The Global Catalogue of Microorganisms (GCM) 10K type strain sequencing project: providing services to taxonomists for standard genome sequencing and annotation.</title>
        <authorList>
            <consortium name="The Broad Institute Genomics Platform"/>
            <consortium name="The Broad Institute Genome Sequencing Center for Infectious Disease"/>
            <person name="Wu L."/>
            <person name="Ma J."/>
        </authorList>
    </citation>
    <scope>NUCLEOTIDE SEQUENCE [LARGE SCALE GENOMIC DNA]</scope>
    <source>
        <strain evidence="7">CGMCC 1.10130</strain>
    </source>
</reference>
<comment type="catalytic activity">
    <reaction evidence="3">
        <text>2 GTP = 3',3'-c-di-GMP + 2 diphosphate</text>
        <dbReference type="Rhea" id="RHEA:24898"/>
        <dbReference type="ChEBI" id="CHEBI:33019"/>
        <dbReference type="ChEBI" id="CHEBI:37565"/>
        <dbReference type="ChEBI" id="CHEBI:58805"/>
        <dbReference type="EC" id="2.7.7.65"/>
    </reaction>
</comment>
<dbReference type="SUPFAM" id="SSF55073">
    <property type="entry name" value="Nucleotide cyclase"/>
    <property type="match status" value="1"/>
</dbReference>
<dbReference type="Gene3D" id="3.30.70.270">
    <property type="match status" value="1"/>
</dbReference>
<dbReference type="EC" id="2.7.7.65" evidence="2"/>
<evidence type="ECO:0000256" key="3">
    <source>
        <dbReference type="ARBA" id="ARBA00034247"/>
    </source>
</evidence>
<keyword evidence="7" id="KW-1185">Reference proteome</keyword>
<evidence type="ECO:0000313" key="6">
    <source>
        <dbReference type="EMBL" id="GGA69239.1"/>
    </source>
</evidence>
<dbReference type="SMART" id="SM00267">
    <property type="entry name" value="GGDEF"/>
    <property type="match status" value="1"/>
</dbReference>
<name>A0A8J2XNK0_9GAMM</name>
<accession>A0A8J2XNK0</accession>
<organism evidence="6 7">
    <name type="scientific">Neiella marina</name>
    <dbReference type="NCBI Taxonomy" id="508461"/>
    <lineage>
        <taxon>Bacteria</taxon>
        <taxon>Pseudomonadati</taxon>
        <taxon>Pseudomonadota</taxon>
        <taxon>Gammaproteobacteria</taxon>
        <taxon>Alteromonadales</taxon>
        <taxon>Echinimonadaceae</taxon>
        <taxon>Neiella</taxon>
    </lineage>
</organism>
<evidence type="ECO:0000256" key="1">
    <source>
        <dbReference type="ARBA" id="ARBA00001946"/>
    </source>
</evidence>
<dbReference type="InterPro" id="IPR029787">
    <property type="entry name" value="Nucleotide_cyclase"/>
</dbReference>
<keyword evidence="4" id="KW-0472">Membrane</keyword>
<dbReference type="AlphaFoldDB" id="A0A8J2XNK0"/>
<feature type="domain" description="GGDEF" evidence="5">
    <location>
        <begin position="306"/>
        <end position="434"/>
    </location>
</feature>
<evidence type="ECO:0000256" key="2">
    <source>
        <dbReference type="ARBA" id="ARBA00012528"/>
    </source>
</evidence>
<feature type="transmembrane region" description="Helical" evidence="4">
    <location>
        <begin position="232"/>
        <end position="253"/>
    </location>
</feature>
<keyword evidence="4" id="KW-0812">Transmembrane</keyword>
<evidence type="ECO:0000256" key="4">
    <source>
        <dbReference type="SAM" id="Phobius"/>
    </source>
</evidence>
<keyword evidence="4" id="KW-1133">Transmembrane helix</keyword>
<dbReference type="GO" id="GO:0052621">
    <property type="term" value="F:diguanylate cyclase activity"/>
    <property type="evidence" value="ECO:0007669"/>
    <property type="project" value="UniProtKB-EC"/>
</dbReference>
<gene>
    <name evidence="6" type="ORF">GCM10011369_08600</name>
</gene>
<dbReference type="PANTHER" id="PTHR45138:SF9">
    <property type="entry name" value="DIGUANYLATE CYCLASE DGCM-RELATED"/>
    <property type="match status" value="1"/>
</dbReference>
<dbReference type="InterPro" id="IPR000160">
    <property type="entry name" value="GGDEF_dom"/>
</dbReference>
<dbReference type="CDD" id="cd01949">
    <property type="entry name" value="GGDEF"/>
    <property type="match status" value="1"/>
</dbReference>
<dbReference type="InterPro" id="IPR050469">
    <property type="entry name" value="Diguanylate_Cyclase"/>
</dbReference>
<comment type="cofactor">
    <cofactor evidence="1">
        <name>Mg(2+)</name>
        <dbReference type="ChEBI" id="CHEBI:18420"/>
    </cofactor>
</comment>